<name>A6ITD5_RAT</name>
<gene>
    <name evidence="1" type="ORF">rCG_30828</name>
</gene>
<dbReference type="Proteomes" id="UP000234681">
    <property type="component" value="Chromosome 5"/>
</dbReference>
<dbReference type="AlphaFoldDB" id="A6ITD5"/>
<protein>
    <submittedName>
        <fullName evidence="1">RCG30828</fullName>
    </submittedName>
</protein>
<evidence type="ECO:0000313" key="2">
    <source>
        <dbReference type="Proteomes" id="UP000234681"/>
    </source>
</evidence>
<reference evidence="2" key="1">
    <citation type="submission" date="2005-09" db="EMBL/GenBank/DDBJ databases">
        <authorList>
            <person name="Mural R.J."/>
            <person name="Li P.W."/>
            <person name="Adams M.D."/>
            <person name="Amanatides P.G."/>
            <person name="Baden-Tillson H."/>
            <person name="Barnstead M."/>
            <person name="Chin S.H."/>
            <person name="Dew I."/>
            <person name="Evans C.A."/>
            <person name="Ferriera S."/>
            <person name="Flanigan M."/>
            <person name="Fosler C."/>
            <person name="Glodek A."/>
            <person name="Gu Z."/>
            <person name="Holt R.A."/>
            <person name="Jennings D."/>
            <person name="Kraft C.L."/>
            <person name="Lu F."/>
            <person name="Nguyen T."/>
            <person name="Nusskern D.R."/>
            <person name="Pfannkoch C.M."/>
            <person name="Sitter C."/>
            <person name="Sutton G.G."/>
            <person name="Venter J.C."/>
            <person name="Wang Z."/>
            <person name="Woodage T."/>
            <person name="Zheng X.H."/>
            <person name="Zhong F."/>
        </authorList>
    </citation>
    <scope>NUCLEOTIDE SEQUENCE [LARGE SCALE GENOMIC DNA]</scope>
    <source>
        <strain>BN</strain>
        <strain evidence="2">Sprague-Dawley</strain>
    </source>
</reference>
<proteinExistence type="predicted"/>
<organism evidence="1 2">
    <name type="scientific">Rattus norvegicus</name>
    <name type="common">Rat</name>
    <dbReference type="NCBI Taxonomy" id="10116"/>
    <lineage>
        <taxon>Eukaryota</taxon>
        <taxon>Metazoa</taxon>
        <taxon>Chordata</taxon>
        <taxon>Craniata</taxon>
        <taxon>Vertebrata</taxon>
        <taxon>Euteleostomi</taxon>
        <taxon>Mammalia</taxon>
        <taxon>Eutheria</taxon>
        <taxon>Euarchontoglires</taxon>
        <taxon>Glires</taxon>
        <taxon>Rodentia</taxon>
        <taxon>Myomorpha</taxon>
        <taxon>Muroidea</taxon>
        <taxon>Muridae</taxon>
        <taxon>Murinae</taxon>
        <taxon>Rattus</taxon>
    </lineage>
</organism>
<sequence>MLRSFLPSASSVSWPGRGPCLVFTALRVDPPLTSPGREVHFRFFWAVPSPKPGVFCRIGASQHLLSLDP</sequence>
<evidence type="ECO:0000313" key="1">
    <source>
        <dbReference type="EMBL" id="EDL80836.1"/>
    </source>
</evidence>
<dbReference type="EMBL" id="CH473968">
    <property type="protein sequence ID" value="EDL80836.1"/>
    <property type="molecule type" value="Genomic_DNA"/>
</dbReference>
<accession>A6ITD5</accession>